<name>A0AAD6GGQ9_9EURO</name>
<feature type="repeat" description="WD" evidence="6">
    <location>
        <begin position="501"/>
        <end position="533"/>
    </location>
</feature>
<dbReference type="PANTHER" id="PTHR22847:SF637">
    <property type="entry name" value="WD REPEAT DOMAIN 5B"/>
    <property type="match status" value="1"/>
</dbReference>
<organism evidence="8 9">
    <name type="scientific">Penicillium frequentans</name>
    <dbReference type="NCBI Taxonomy" id="3151616"/>
    <lineage>
        <taxon>Eukaryota</taxon>
        <taxon>Fungi</taxon>
        <taxon>Dikarya</taxon>
        <taxon>Ascomycota</taxon>
        <taxon>Pezizomycotina</taxon>
        <taxon>Eurotiomycetes</taxon>
        <taxon>Eurotiomycetidae</taxon>
        <taxon>Eurotiales</taxon>
        <taxon>Aspergillaceae</taxon>
        <taxon>Penicillium</taxon>
    </lineage>
</organism>
<evidence type="ECO:0000256" key="3">
    <source>
        <dbReference type="ARBA" id="ARBA00038415"/>
    </source>
</evidence>
<evidence type="ECO:0000259" key="7">
    <source>
        <dbReference type="Pfam" id="PF17100"/>
    </source>
</evidence>
<proteinExistence type="inferred from homology"/>
<dbReference type="SMART" id="SM00320">
    <property type="entry name" value="WD40"/>
    <property type="match status" value="9"/>
</dbReference>
<dbReference type="InterPro" id="IPR011047">
    <property type="entry name" value="Quinoprotein_ADH-like_sf"/>
</dbReference>
<keyword evidence="9" id="KW-1185">Reference proteome</keyword>
<protein>
    <recommendedName>
        <fullName evidence="4">Mitochondrial division protein 1</fullName>
    </recommendedName>
</protein>
<dbReference type="GO" id="GO:1990234">
    <property type="term" value="C:transferase complex"/>
    <property type="evidence" value="ECO:0007669"/>
    <property type="project" value="UniProtKB-ARBA"/>
</dbReference>
<evidence type="ECO:0000313" key="8">
    <source>
        <dbReference type="EMBL" id="KAJ5541531.1"/>
    </source>
</evidence>
<accession>A0AAD6GGQ9</accession>
<dbReference type="Gene3D" id="2.130.10.10">
    <property type="entry name" value="YVTN repeat-like/Quinoprotein amine dehydrogenase"/>
    <property type="match status" value="4"/>
</dbReference>
<dbReference type="AlphaFoldDB" id="A0AAD6GGQ9"/>
<dbReference type="EMBL" id="JAQIZZ010000005">
    <property type="protein sequence ID" value="KAJ5541531.1"/>
    <property type="molecule type" value="Genomic_DNA"/>
</dbReference>
<evidence type="ECO:0000256" key="5">
    <source>
        <dbReference type="ARBA" id="ARBA00043913"/>
    </source>
</evidence>
<sequence>MPVRNGIKGLFRRSVKTPGPPSQYISAESLPQQIIHLKQSPHIEDQHNKTATPQTLELKGIWKEAYEALCKDDARLIKAYEDALLQQDDLGSQKSLAESNTDTRLRSLVKLRFAEIESSRLKITFAGKEITVREQARRAIDLIISLKPSIAIAVGADPHAALAWAGIMLLLAPISRTLTQDESAMEGFEYILKVLVQYRVLESTHIEIYSKEPTSIPGNIKPLDELGASIRSQTVKLYVAVLRYQMRLAQHFAQSGLLRFFTDLKMTDDWDNMLQSLKKVDESINRELNTLSSNTLRQVERKIQKLHDEMEESRYMIREAIGETKTVKDFQLLDSLTTARHWNEFNRGAYLPIGIFTGSEGWLVQENLQSPAHSQQALYDVAFSPDGKSVASSSVCLYDAATGTLLKTLDALGEDGKRSEGSAVAFSPDGKCILSISWQGTLTVWDVSSGMMISEVKSAVIGTTAFWRIFSRDRTLAVALLHSNTIEVIDIANGRLLKTFQPHEEDTVASLALTQDGKTLASTSRSGAIRLWDTVIVTLKLELKRSSDIPLLETRITFSPDGKWLAALSQQCSISLWNPVKGELLGEIPGWFYDACFLPDSKVLVTSCENRGGDSGLIKLWDVSSRKLLQAIPADCLGLQLSPDGRFLTSIPLRHGAYGSHGGGRRIDVWDITTGKLHRVFHSPSDNLGCISFSKDNKLLASASDLYGTIQLWDLSAPSQALQDFQQHGIDTFKLSPNRKIAASNTNPYSKVFLWDMETGALRGEIFGGASSFSPDGKWFVTSNGKTDDICNLATMDLVHGAEKMDPQRPGQFVFSPDSKLLAQEFPHPVPQMEGNRTNEIYADIPVDQSLVRIWETGTWKPLFTFEARYSHITTMTFSPDSALLAGAVFEPRAEELSFIIWDVITGYRQRVVTFPVSHSECFTADLAWSPDGTTVAMLTTDRKVRLCHLASGQVKTLDMQERGVSVSFSSDGLLLATGSRRQGCVELWDVQTGASIGKRRPLDFKELQFSEDCKAIETVTGRIDVDAFYPGQELARRRDFLVENDWVVYGGKRILLLPIDFRATCAVAAGDLLLMGHASGRVTSLRIDATSFGFT</sequence>
<evidence type="ECO:0000313" key="9">
    <source>
        <dbReference type="Proteomes" id="UP001220324"/>
    </source>
</evidence>
<comment type="caution">
    <text evidence="8">The sequence shown here is derived from an EMBL/GenBank/DDBJ whole genome shotgun (WGS) entry which is preliminary data.</text>
</comment>
<reference evidence="8 9" key="1">
    <citation type="journal article" date="2023" name="IMA Fungus">
        <title>Comparative genomic study of the Penicillium genus elucidates a diverse pangenome and 15 lateral gene transfer events.</title>
        <authorList>
            <person name="Petersen C."/>
            <person name="Sorensen T."/>
            <person name="Nielsen M.R."/>
            <person name="Sondergaard T.E."/>
            <person name="Sorensen J.L."/>
            <person name="Fitzpatrick D.A."/>
            <person name="Frisvad J.C."/>
            <person name="Nielsen K.L."/>
        </authorList>
    </citation>
    <scope>NUCLEOTIDE SEQUENCE [LARGE SCALE GENOMIC DNA]</scope>
    <source>
        <strain evidence="8 9">IBT 35679</strain>
    </source>
</reference>
<comment type="similarity">
    <text evidence="3">Belongs to the WD repeat MDV1/CAF4 family.</text>
</comment>
<dbReference type="InterPro" id="IPR031359">
    <property type="entry name" value="NACHT_N"/>
</dbReference>
<keyword evidence="1 6" id="KW-0853">WD repeat</keyword>
<dbReference type="InterPro" id="IPR001680">
    <property type="entry name" value="WD40_rpt"/>
</dbReference>
<dbReference type="PROSITE" id="PS50082">
    <property type="entry name" value="WD_REPEATS_2"/>
    <property type="match status" value="2"/>
</dbReference>
<evidence type="ECO:0000256" key="6">
    <source>
        <dbReference type="PROSITE-ProRule" id="PRU00221"/>
    </source>
</evidence>
<dbReference type="PANTHER" id="PTHR22847">
    <property type="entry name" value="WD40 REPEAT PROTEIN"/>
    <property type="match status" value="1"/>
</dbReference>
<keyword evidence="2" id="KW-0677">Repeat</keyword>
<dbReference type="Pfam" id="PF00400">
    <property type="entry name" value="WD40"/>
    <property type="match status" value="6"/>
</dbReference>
<dbReference type="InterPro" id="IPR015943">
    <property type="entry name" value="WD40/YVTN_repeat-like_dom_sf"/>
</dbReference>
<comment type="function">
    <text evidence="5">Involved in mitochondrial fission. Acts as an adapter protein required to form mitochondrial fission complexes. Formation of these complexes is required to promote constriction and fission of the mitochondrial compartment at a late step in mitochondrial division.</text>
</comment>
<dbReference type="SUPFAM" id="SSF50978">
    <property type="entry name" value="WD40 repeat-like"/>
    <property type="match status" value="1"/>
</dbReference>
<evidence type="ECO:0000256" key="4">
    <source>
        <dbReference type="ARBA" id="ARBA00039789"/>
    </source>
</evidence>
<evidence type="ECO:0000256" key="1">
    <source>
        <dbReference type="ARBA" id="ARBA00022574"/>
    </source>
</evidence>
<dbReference type="InterPro" id="IPR036322">
    <property type="entry name" value="WD40_repeat_dom_sf"/>
</dbReference>
<evidence type="ECO:0000256" key="2">
    <source>
        <dbReference type="ARBA" id="ARBA00022737"/>
    </source>
</evidence>
<dbReference type="Proteomes" id="UP001220324">
    <property type="component" value="Unassembled WGS sequence"/>
</dbReference>
<dbReference type="CDD" id="cd00200">
    <property type="entry name" value="WD40"/>
    <property type="match status" value="1"/>
</dbReference>
<feature type="domain" description="NWD NACHT-NTPase N-terminal" evidence="7">
    <location>
        <begin position="61"/>
        <end position="286"/>
    </location>
</feature>
<dbReference type="SUPFAM" id="SSF50998">
    <property type="entry name" value="Quinoprotein alcohol dehydrogenase-like"/>
    <property type="match status" value="1"/>
</dbReference>
<dbReference type="Pfam" id="PF17100">
    <property type="entry name" value="NACHT_N"/>
    <property type="match status" value="1"/>
</dbReference>
<gene>
    <name evidence="8" type="ORF">N7494_006607</name>
</gene>
<feature type="repeat" description="WD" evidence="6">
    <location>
        <begin position="414"/>
        <end position="455"/>
    </location>
</feature>